<comment type="caution">
    <text evidence="6">The sequence shown here is derived from an EMBL/GenBank/DDBJ whole genome shotgun (WGS) entry which is preliminary data.</text>
</comment>
<dbReference type="GO" id="GO:0030246">
    <property type="term" value="F:carbohydrate binding"/>
    <property type="evidence" value="ECO:0007669"/>
    <property type="project" value="UniProtKB-KW"/>
</dbReference>
<dbReference type="Proteomes" id="UP001195483">
    <property type="component" value="Unassembled WGS sequence"/>
</dbReference>
<proteinExistence type="predicted"/>
<dbReference type="InterPro" id="IPR016187">
    <property type="entry name" value="CTDL_fold"/>
</dbReference>
<dbReference type="SUPFAM" id="SSF56436">
    <property type="entry name" value="C-type lectin-like"/>
    <property type="match status" value="1"/>
</dbReference>
<evidence type="ECO:0000259" key="5">
    <source>
        <dbReference type="PROSITE" id="PS50041"/>
    </source>
</evidence>
<dbReference type="PANTHER" id="PTHR22799:SF1">
    <property type="entry name" value="C-TYPE LECTIN DOMAIN FAMILY 11 MEMBER A"/>
    <property type="match status" value="1"/>
</dbReference>
<dbReference type="PANTHER" id="PTHR22799">
    <property type="entry name" value="TETRANECTIN-RELATED"/>
    <property type="match status" value="1"/>
</dbReference>
<evidence type="ECO:0000256" key="2">
    <source>
        <dbReference type="ARBA" id="ARBA00022525"/>
    </source>
</evidence>
<comment type="subcellular location">
    <subcellularLocation>
        <location evidence="1">Secreted</location>
    </subcellularLocation>
</comment>
<feature type="domain" description="C-type lectin" evidence="5">
    <location>
        <begin position="1"/>
        <end position="97"/>
    </location>
</feature>
<dbReference type="InterPro" id="IPR001304">
    <property type="entry name" value="C-type_lectin-like"/>
</dbReference>
<dbReference type="AlphaFoldDB" id="A0AAE0W0P4"/>
<dbReference type="InterPro" id="IPR051663">
    <property type="entry name" value="CLec_Tetranectin-domain"/>
</dbReference>
<gene>
    <name evidence="6" type="ORF">CHS0354_010712</name>
</gene>
<dbReference type="InterPro" id="IPR016186">
    <property type="entry name" value="C-type_lectin-like/link_sf"/>
</dbReference>
<dbReference type="Pfam" id="PF00059">
    <property type="entry name" value="Lectin_C"/>
    <property type="match status" value="1"/>
</dbReference>
<name>A0AAE0W0P4_9BIVA</name>
<keyword evidence="7" id="KW-1185">Reference proteome</keyword>
<dbReference type="EMBL" id="JAEAOA010000673">
    <property type="protein sequence ID" value="KAK3596177.1"/>
    <property type="molecule type" value="Genomic_DNA"/>
</dbReference>
<evidence type="ECO:0000313" key="7">
    <source>
        <dbReference type="Proteomes" id="UP001195483"/>
    </source>
</evidence>
<protein>
    <recommendedName>
        <fullName evidence="5">C-type lectin domain-containing protein</fullName>
    </recommendedName>
</protein>
<accession>A0AAE0W0P4</accession>
<evidence type="ECO:0000256" key="4">
    <source>
        <dbReference type="ARBA" id="ARBA00022734"/>
    </source>
</evidence>
<keyword evidence="2" id="KW-0964">Secreted</keyword>
<keyword evidence="4" id="KW-0430">Lectin</keyword>
<sequence>MGVCEAEGAKLALYNNEQELSDLLSLFNNTGALAWIGITDLIKEGEWKFWNGKTPTILRWAENEPNGGVNEDCAAMNSSSPSIMDYPCATELWFICQRYLP</sequence>
<dbReference type="GO" id="GO:0005615">
    <property type="term" value="C:extracellular space"/>
    <property type="evidence" value="ECO:0007669"/>
    <property type="project" value="TreeGrafter"/>
</dbReference>
<evidence type="ECO:0000313" key="6">
    <source>
        <dbReference type="EMBL" id="KAK3596177.1"/>
    </source>
</evidence>
<dbReference type="GO" id="GO:0008083">
    <property type="term" value="F:growth factor activity"/>
    <property type="evidence" value="ECO:0007669"/>
    <property type="project" value="TreeGrafter"/>
</dbReference>
<evidence type="ECO:0000256" key="3">
    <source>
        <dbReference type="ARBA" id="ARBA00022729"/>
    </source>
</evidence>
<reference evidence="6" key="1">
    <citation type="journal article" date="2021" name="Genome Biol. Evol.">
        <title>A High-Quality Reference Genome for a Parasitic Bivalve with Doubly Uniparental Inheritance (Bivalvia: Unionida).</title>
        <authorList>
            <person name="Smith C.H."/>
        </authorList>
    </citation>
    <scope>NUCLEOTIDE SEQUENCE</scope>
    <source>
        <strain evidence="6">CHS0354</strain>
    </source>
</reference>
<keyword evidence="3" id="KW-0732">Signal</keyword>
<reference evidence="6" key="2">
    <citation type="journal article" date="2021" name="Genome Biol. Evol.">
        <title>Developing a high-quality reference genome for a parasitic bivalve with doubly uniparental inheritance (Bivalvia: Unionida).</title>
        <authorList>
            <person name="Smith C.H."/>
        </authorList>
    </citation>
    <scope>NUCLEOTIDE SEQUENCE</scope>
    <source>
        <strain evidence="6">CHS0354</strain>
        <tissue evidence="6">Mantle</tissue>
    </source>
</reference>
<organism evidence="6 7">
    <name type="scientific">Potamilus streckersoni</name>
    <dbReference type="NCBI Taxonomy" id="2493646"/>
    <lineage>
        <taxon>Eukaryota</taxon>
        <taxon>Metazoa</taxon>
        <taxon>Spiralia</taxon>
        <taxon>Lophotrochozoa</taxon>
        <taxon>Mollusca</taxon>
        <taxon>Bivalvia</taxon>
        <taxon>Autobranchia</taxon>
        <taxon>Heteroconchia</taxon>
        <taxon>Palaeoheterodonta</taxon>
        <taxon>Unionida</taxon>
        <taxon>Unionoidea</taxon>
        <taxon>Unionidae</taxon>
        <taxon>Ambleminae</taxon>
        <taxon>Lampsilini</taxon>
        <taxon>Potamilus</taxon>
    </lineage>
</organism>
<dbReference type="SMART" id="SM00034">
    <property type="entry name" value="CLECT"/>
    <property type="match status" value="1"/>
</dbReference>
<reference evidence="6" key="3">
    <citation type="submission" date="2023-05" db="EMBL/GenBank/DDBJ databases">
        <authorList>
            <person name="Smith C.H."/>
        </authorList>
    </citation>
    <scope>NUCLEOTIDE SEQUENCE</scope>
    <source>
        <strain evidence="6">CHS0354</strain>
        <tissue evidence="6">Mantle</tissue>
    </source>
</reference>
<dbReference type="PROSITE" id="PS50041">
    <property type="entry name" value="C_TYPE_LECTIN_2"/>
    <property type="match status" value="1"/>
</dbReference>
<dbReference type="Gene3D" id="3.10.100.10">
    <property type="entry name" value="Mannose-Binding Protein A, subunit A"/>
    <property type="match status" value="1"/>
</dbReference>
<evidence type="ECO:0000256" key="1">
    <source>
        <dbReference type="ARBA" id="ARBA00004613"/>
    </source>
</evidence>